<dbReference type="EMBL" id="FNXT01001194">
    <property type="protein sequence ID" value="SZX73648.1"/>
    <property type="molecule type" value="Genomic_DNA"/>
</dbReference>
<evidence type="ECO:0000313" key="2">
    <source>
        <dbReference type="EMBL" id="SZX73648.1"/>
    </source>
</evidence>
<dbReference type="Proteomes" id="UP000256970">
    <property type="component" value="Unassembled WGS sequence"/>
</dbReference>
<keyword evidence="3" id="KW-1185">Reference proteome</keyword>
<dbReference type="AlphaFoldDB" id="A0A383W7P0"/>
<proteinExistence type="predicted"/>
<reference evidence="2 3" key="1">
    <citation type="submission" date="2016-10" db="EMBL/GenBank/DDBJ databases">
        <authorList>
            <person name="Cai Z."/>
        </authorList>
    </citation>
    <scope>NUCLEOTIDE SEQUENCE [LARGE SCALE GENOMIC DNA]</scope>
</reference>
<feature type="region of interest" description="Disordered" evidence="1">
    <location>
        <begin position="75"/>
        <end position="114"/>
    </location>
</feature>
<evidence type="ECO:0000313" key="3">
    <source>
        <dbReference type="Proteomes" id="UP000256970"/>
    </source>
</evidence>
<gene>
    <name evidence="2" type="ORF">BQ4739_LOCUS13904</name>
</gene>
<evidence type="ECO:0000256" key="1">
    <source>
        <dbReference type="SAM" id="MobiDB-lite"/>
    </source>
</evidence>
<organism evidence="2 3">
    <name type="scientific">Tetradesmus obliquus</name>
    <name type="common">Green alga</name>
    <name type="synonym">Acutodesmus obliquus</name>
    <dbReference type="NCBI Taxonomy" id="3088"/>
    <lineage>
        <taxon>Eukaryota</taxon>
        <taxon>Viridiplantae</taxon>
        <taxon>Chlorophyta</taxon>
        <taxon>core chlorophytes</taxon>
        <taxon>Chlorophyceae</taxon>
        <taxon>CS clade</taxon>
        <taxon>Sphaeropleales</taxon>
        <taxon>Scenedesmaceae</taxon>
        <taxon>Tetradesmus</taxon>
    </lineage>
</organism>
<dbReference type="PANTHER" id="PTHR33874:SF4">
    <property type="entry name" value="EXPRESSED PROTEIN"/>
    <property type="match status" value="1"/>
</dbReference>
<feature type="region of interest" description="Disordered" evidence="1">
    <location>
        <begin position="132"/>
        <end position="158"/>
    </location>
</feature>
<dbReference type="PANTHER" id="PTHR33874">
    <property type="entry name" value="RING FINGER PROTEIN"/>
    <property type="match status" value="1"/>
</dbReference>
<protein>
    <submittedName>
        <fullName evidence="2">Uncharacterized protein</fullName>
    </submittedName>
</protein>
<sequence>MGKNDAITGLAGQTLDVQVLEGLETYIATEDFLHKLEQASAEWIDLSEHEQHQKTPGAAAKGLELTRVPARSITDATSPAAAAPEQHLDELSSQQQQQQAPAATSSPAAGSSSSRYGYFFSRRPAAAKTAITANSNSSSVSATQAAGGSNPTSAATGALSTAGAEADAASAAFELVEQQPALHHDLHEAFVLVSSDDAIEGMAYYIALYLARAPEARHMEPKQLQAALRSTFTAIRRRRYRVVLEWGRWLYRACAVSYSALQLYEHPWLVRALVSGIWASSKLALGILV</sequence>
<name>A0A383W7P0_TETOB</name>
<accession>A0A383W7P0</accession>
<feature type="compositionally biased region" description="Low complexity" evidence="1">
    <location>
        <begin position="92"/>
        <end position="114"/>
    </location>
</feature>